<keyword evidence="3" id="KW-1185">Reference proteome</keyword>
<proteinExistence type="predicted"/>
<comment type="caution">
    <text evidence="2">The sequence shown here is derived from an EMBL/GenBank/DDBJ whole genome shotgun (WGS) entry which is preliminary data.</text>
</comment>
<sequence>MKILSRIKVIDMTEGVAGPYASTILGDMGANVIKIERPDGDWGRSSGKKRGYDGDLNSQFIALNRNKRDLGLDLNKNEGHVILSRLLKNADVIISNYRPGVMKRFNLSYEDCRKISPNITYCTISGFGQKGEISHLPASDTVVQSISGMMDMIGDRDGQPLRISFPLIDMFAANNAVQAILLSLYSKKNEEKGAKIDISLMNTALAMMANPLSEYLIEGRLPQRHGNQNPSLSPAGSFQTADGKYITIAVLRESHWEKLCYAIDHSHLISDDYFNTNMKRLENREKLNQLLESVFKTKSSSEWIQKLQSADVLSAPLNNFEDIIKDHQFTSTMPLIEFNLPTETVRVIGNPISYNEKFFSADIHPPQKGEHTTEILSEEGYSSLQIKDLYNKGIVFGTD</sequence>
<dbReference type="InterPro" id="IPR050483">
    <property type="entry name" value="CoA-transferase_III_domain"/>
</dbReference>
<accession>A0A6L3V526</accession>
<dbReference type="Gene3D" id="3.30.1540.10">
    <property type="entry name" value="formyl-coa transferase, domain 3"/>
    <property type="match status" value="1"/>
</dbReference>
<name>A0A6L3V526_9BACI</name>
<keyword evidence="1 2" id="KW-0808">Transferase</keyword>
<dbReference type="InterPro" id="IPR023606">
    <property type="entry name" value="CoA-Trfase_III_dom_1_sf"/>
</dbReference>
<dbReference type="Proteomes" id="UP000481030">
    <property type="component" value="Unassembled WGS sequence"/>
</dbReference>
<reference evidence="2 3" key="1">
    <citation type="journal article" date="2016" name="Antonie Van Leeuwenhoek">
        <title>Bacillus depressus sp. nov., isolated from soil of a sunflower field.</title>
        <authorList>
            <person name="Wei X."/>
            <person name="Xin D."/>
            <person name="Xin Y."/>
            <person name="Zhang H."/>
            <person name="Wang T."/>
            <person name="Zhang J."/>
        </authorList>
    </citation>
    <scope>NUCLEOTIDE SEQUENCE [LARGE SCALE GENOMIC DNA]</scope>
    <source>
        <strain evidence="2 3">BZ1</strain>
    </source>
</reference>
<dbReference type="GO" id="GO:0008410">
    <property type="term" value="F:CoA-transferase activity"/>
    <property type="evidence" value="ECO:0007669"/>
    <property type="project" value="TreeGrafter"/>
</dbReference>
<dbReference type="InterPro" id="IPR044855">
    <property type="entry name" value="CoA-Trfase_III_dom3_sf"/>
</dbReference>
<evidence type="ECO:0000313" key="3">
    <source>
        <dbReference type="Proteomes" id="UP000481030"/>
    </source>
</evidence>
<organism evidence="2 3">
    <name type="scientific">Cytobacillus depressus</name>
    <dbReference type="NCBI Taxonomy" id="1602942"/>
    <lineage>
        <taxon>Bacteria</taxon>
        <taxon>Bacillati</taxon>
        <taxon>Bacillota</taxon>
        <taxon>Bacilli</taxon>
        <taxon>Bacillales</taxon>
        <taxon>Bacillaceae</taxon>
        <taxon>Cytobacillus</taxon>
    </lineage>
</organism>
<dbReference type="PANTHER" id="PTHR48207">
    <property type="entry name" value="SUCCINATE--HYDROXYMETHYLGLUTARATE COA-TRANSFERASE"/>
    <property type="match status" value="1"/>
</dbReference>
<dbReference type="PANTHER" id="PTHR48207:SF3">
    <property type="entry name" value="SUCCINATE--HYDROXYMETHYLGLUTARATE COA-TRANSFERASE"/>
    <property type="match status" value="1"/>
</dbReference>
<evidence type="ECO:0000256" key="1">
    <source>
        <dbReference type="ARBA" id="ARBA00022679"/>
    </source>
</evidence>
<dbReference type="Pfam" id="PF02515">
    <property type="entry name" value="CoA_transf_3"/>
    <property type="match status" value="1"/>
</dbReference>
<dbReference type="SUPFAM" id="SSF89796">
    <property type="entry name" value="CoA-transferase family III (CaiB/BaiF)"/>
    <property type="match status" value="1"/>
</dbReference>
<gene>
    <name evidence="2" type="ORF">F7731_12000</name>
</gene>
<dbReference type="InterPro" id="IPR003673">
    <property type="entry name" value="CoA-Trfase_fam_III"/>
</dbReference>
<dbReference type="Gene3D" id="3.40.50.10540">
    <property type="entry name" value="Crotonobetainyl-coa:carnitine coa-transferase, domain 1"/>
    <property type="match status" value="1"/>
</dbReference>
<dbReference type="AlphaFoldDB" id="A0A6L3V526"/>
<dbReference type="EMBL" id="WBOS01000004">
    <property type="protein sequence ID" value="KAB2336214.1"/>
    <property type="molecule type" value="Genomic_DNA"/>
</dbReference>
<protein>
    <submittedName>
        <fullName evidence="2">CoA transferase</fullName>
    </submittedName>
</protein>
<dbReference type="RefSeq" id="WP_151535017.1">
    <property type="nucleotide sequence ID" value="NZ_WBOS01000004.1"/>
</dbReference>
<evidence type="ECO:0000313" key="2">
    <source>
        <dbReference type="EMBL" id="KAB2336214.1"/>
    </source>
</evidence>
<dbReference type="OrthoDB" id="9797653at2"/>